<comment type="cofactor">
    <cofactor evidence="1">
        <name>[3Fe-4S] cluster</name>
        <dbReference type="ChEBI" id="CHEBI:21137"/>
    </cofactor>
</comment>
<dbReference type="PRINTS" id="PR00352">
    <property type="entry name" value="3FE4SFRDOXIN"/>
</dbReference>
<dbReference type="Pfam" id="PF13370">
    <property type="entry name" value="Fer4_13"/>
    <property type="match status" value="1"/>
</dbReference>
<dbReference type="OrthoDB" id="3215519at2"/>
<dbReference type="EMBL" id="LAUZ02000006">
    <property type="protein sequence ID" value="KKF03542.1"/>
    <property type="molecule type" value="Genomic_DNA"/>
</dbReference>
<dbReference type="AlphaFoldDB" id="A0A0J6W1M0"/>
<dbReference type="Gene3D" id="3.30.70.20">
    <property type="match status" value="1"/>
</dbReference>
<evidence type="ECO:0000259" key="10">
    <source>
        <dbReference type="PROSITE" id="PS51379"/>
    </source>
</evidence>
<accession>A0A0J6W1M0</accession>
<dbReference type="GO" id="GO:0009055">
    <property type="term" value="F:electron transfer activity"/>
    <property type="evidence" value="ECO:0007669"/>
    <property type="project" value="UniProtKB-UniRule"/>
</dbReference>
<evidence type="ECO:0000256" key="3">
    <source>
        <dbReference type="ARBA" id="ARBA00022723"/>
    </source>
</evidence>
<dbReference type="GO" id="GO:0051538">
    <property type="term" value="F:3 iron, 4 sulfur cluster binding"/>
    <property type="evidence" value="ECO:0007669"/>
    <property type="project" value="UniProtKB-KW"/>
</dbReference>
<feature type="region of interest" description="Disordered" evidence="9">
    <location>
        <begin position="41"/>
        <end position="63"/>
    </location>
</feature>
<evidence type="ECO:0000256" key="1">
    <source>
        <dbReference type="ARBA" id="ARBA00001927"/>
    </source>
</evidence>
<evidence type="ECO:0000313" key="11">
    <source>
        <dbReference type="EMBL" id="KKF03542.1"/>
    </source>
</evidence>
<keyword evidence="5 8" id="KW-0408">Iron</keyword>
<evidence type="ECO:0000256" key="9">
    <source>
        <dbReference type="SAM" id="MobiDB-lite"/>
    </source>
</evidence>
<evidence type="ECO:0000313" key="14">
    <source>
        <dbReference type="Proteomes" id="UP000036313"/>
    </source>
</evidence>
<dbReference type="EMBL" id="JYNU01000013">
    <property type="protein sequence ID" value="KMO76299.1"/>
    <property type="molecule type" value="Genomic_DNA"/>
</dbReference>
<dbReference type="GO" id="GO:0005506">
    <property type="term" value="F:iron ion binding"/>
    <property type="evidence" value="ECO:0007669"/>
    <property type="project" value="UniProtKB-UniRule"/>
</dbReference>
<protein>
    <recommendedName>
        <fullName evidence="8">Ferredoxin</fullName>
    </recommendedName>
</protein>
<proteinExistence type="predicted"/>
<dbReference type="InterPro" id="IPR051269">
    <property type="entry name" value="Fe-S_cluster_ET"/>
</dbReference>
<evidence type="ECO:0000256" key="5">
    <source>
        <dbReference type="ARBA" id="ARBA00023004"/>
    </source>
</evidence>
<evidence type="ECO:0000256" key="7">
    <source>
        <dbReference type="ARBA" id="ARBA00023291"/>
    </source>
</evidence>
<evidence type="ECO:0000313" key="13">
    <source>
        <dbReference type="Proteomes" id="UP000034150"/>
    </source>
</evidence>
<evidence type="ECO:0000256" key="8">
    <source>
        <dbReference type="RuleBase" id="RU368020"/>
    </source>
</evidence>
<evidence type="ECO:0000313" key="12">
    <source>
        <dbReference type="EMBL" id="KMO76299.1"/>
    </source>
</evidence>
<keyword evidence="2 8" id="KW-0813">Transport</keyword>
<feature type="compositionally biased region" description="Basic and acidic residues" evidence="9">
    <location>
        <begin position="41"/>
        <end position="51"/>
    </location>
</feature>
<evidence type="ECO:0000256" key="4">
    <source>
        <dbReference type="ARBA" id="ARBA00022982"/>
    </source>
</evidence>
<comment type="caution">
    <text evidence="12">The sequence shown here is derived from an EMBL/GenBank/DDBJ whole genome shotgun (WGS) entry which is preliminary data.</text>
</comment>
<reference evidence="11 13" key="2">
    <citation type="submission" date="2015-04" db="EMBL/GenBank/DDBJ databases">
        <title>Genome sequence of Mycobacterium obuense UC1.</title>
        <authorList>
            <person name="Greninger A.L."/>
            <person name="Cunningham G."/>
            <person name="Chiu C.Y."/>
            <person name="Miller S."/>
        </authorList>
    </citation>
    <scope>NUCLEOTIDE SEQUENCE [LARGE SCALE GENOMIC DNA]</scope>
    <source>
        <strain evidence="11 13">UC1</strain>
    </source>
</reference>
<comment type="function">
    <text evidence="8">Ferredoxins are iron-sulfur proteins that transfer electrons in a wide variety of metabolic reactions.</text>
</comment>
<dbReference type="SUPFAM" id="SSF54862">
    <property type="entry name" value="4Fe-4S ferredoxins"/>
    <property type="match status" value="1"/>
</dbReference>
<evidence type="ECO:0000256" key="2">
    <source>
        <dbReference type="ARBA" id="ARBA00022448"/>
    </source>
</evidence>
<dbReference type="InterPro" id="IPR001080">
    <property type="entry name" value="3Fe4S_ferredoxin"/>
</dbReference>
<dbReference type="PANTHER" id="PTHR36923">
    <property type="entry name" value="FERREDOXIN"/>
    <property type="match status" value="1"/>
</dbReference>
<keyword evidence="13" id="KW-1185">Reference proteome</keyword>
<feature type="domain" description="4Fe-4S ferredoxin-type" evidence="10">
    <location>
        <begin position="1"/>
        <end position="29"/>
    </location>
</feature>
<keyword evidence="6 8" id="KW-0411">Iron-sulfur</keyword>
<evidence type="ECO:0000256" key="6">
    <source>
        <dbReference type="ARBA" id="ARBA00023014"/>
    </source>
</evidence>
<keyword evidence="4 8" id="KW-0249">Electron transport</keyword>
<dbReference type="PANTHER" id="PTHR36923:SF3">
    <property type="entry name" value="FERREDOXIN"/>
    <property type="match status" value="1"/>
</dbReference>
<name>A0A0J6W1M0_9MYCO</name>
<dbReference type="InterPro" id="IPR017896">
    <property type="entry name" value="4Fe4S_Fe-S-bd"/>
</dbReference>
<dbReference type="STRING" id="1807.MOBUDSM44075_02291"/>
<reference evidence="12 14" key="1">
    <citation type="journal article" date="2015" name="Genome Biol. Evol.">
        <title>Characterization of Three Mycobacterium spp. with Potential Use in Bioremediation by Genome Sequencing and Comparative Genomics.</title>
        <authorList>
            <person name="Das S."/>
            <person name="Pettersson B.M."/>
            <person name="Behra P.R."/>
            <person name="Ramesh M."/>
            <person name="Dasgupta S."/>
            <person name="Bhattacharya A."/>
            <person name="Kirsebom L.A."/>
        </authorList>
    </citation>
    <scope>NUCLEOTIDE SEQUENCE [LARGE SCALE GENOMIC DNA]</scope>
    <source>
        <strain evidence="12 14">DSM 44075</strain>
    </source>
</reference>
<dbReference type="PATRIC" id="fig|1807.13.peg.927"/>
<dbReference type="Proteomes" id="UP000036313">
    <property type="component" value="Unassembled WGS sequence"/>
</dbReference>
<dbReference type="Proteomes" id="UP000034150">
    <property type="component" value="Unassembled WGS sequence"/>
</dbReference>
<sequence>MALRVDTTKCSGIGLCEATAPAVFEVGDDGQARVLEGEPDAADRNAAREAVDNCPTGALSFDD</sequence>
<dbReference type="RefSeq" id="WP_046361434.1">
    <property type="nucleotide sequence ID" value="NZ_CALTXN010000023.1"/>
</dbReference>
<keyword evidence="3 8" id="KW-0479">Metal-binding</keyword>
<gene>
    <name evidence="12" type="primary">fdx_1</name>
    <name evidence="12" type="ORF">MOBUDSM44075_02291</name>
    <name evidence="11" type="ORF">WN67_02190</name>
</gene>
<dbReference type="PROSITE" id="PS51379">
    <property type="entry name" value="4FE4S_FER_2"/>
    <property type="match status" value="1"/>
</dbReference>
<keyword evidence="7" id="KW-0003">3Fe-4S</keyword>
<organism evidence="12 14">
    <name type="scientific">Mycolicibacterium obuense</name>
    <dbReference type="NCBI Taxonomy" id="1807"/>
    <lineage>
        <taxon>Bacteria</taxon>
        <taxon>Bacillati</taxon>
        <taxon>Actinomycetota</taxon>
        <taxon>Actinomycetes</taxon>
        <taxon>Mycobacteriales</taxon>
        <taxon>Mycobacteriaceae</taxon>
        <taxon>Mycolicibacterium</taxon>
    </lineage>
</organism>